<keyword evidence="7" id="KW-0004">4Fe-4S</keyword>
<dbReference type="InterPro" id="IPR005760">
    <property type="entry name" value="A/G_AdeGlyc_MutY"/>
</dbReference>
<dbReference type="Proteomes" id="UP001055117">
    <property type="component" value="Unassembled WGS sequence"/>
</dbReference>
<name>A0ABQ4QBK8_9HYPH</name>
<keyword evidence="9" id="KW-0227">DNA damage</keyword>
<dbReference type="Pfam" id="PF00730">
    <property type="entry name" value="HhH-GPD"/>
    <property type="match status" value="1"/>
</dbReference>
<dbReference type="Pfam" id="PF14815">
    <property type="entry name" value="NUDIX_4"/>
    <property type="match status" value="1"/>
</dbReference>
<dbReference type="PROSITE" id="PS00764">
    <property type="entry name" value="ENDONUCLEASE_III_1"/>
    <property type="match status" value="1"/>
</dbReference>
<keyword evidence="11" id="KW-0408">Iron</keyword>
<organism evidence="17 18">
    <name type="scientific">Methylobacterium cerastii</name>
    <dbReference type="NCBI Taxonomy" id="932741"/>
    <lineage>
        <taxon>Bacteria</taxon>
        <taxon>Pseudomonadati</taxon>
        <taxon>Pseudomonadota</taxon>
        <taxon>Alphaproteobacteria</taxon>
        <taxon>Hyphomicrobiales</taxon>
        <taxon>Methylobacteriaceae</taxon>
        <taxon>Methylobacterium</taxon>
    </lineage>
</organism>
<evidence type="ECO:0000256" key="15">
    <source>
        <dbReference type="SAM" id="MobiDB-lite"/>
    </source>
</evidence>
<dbReference type="SMART" id="SM00478">
    <property type="entry name" value="ENDO3c"/>
    <property type="match status" value="1"/>
</dbReference>
<keyword evidence="18" id="KW-1185">Reference proteome</keyword>
<keyword evidence="8" id="KW-0479">Metal-binding</keyword>
<evidence type="ECO:0000259" key="16">
    <source>
        <dbReference type="SMART" id="SM00478"/>
    </source>
</evidence>
<evidence type="ECO:0000256" key="2">
    <source>
        <dbReference type="ARBA" id="ARBA00001966"/>
    </source>
</evidence>
<dbReference type="NCBIfam" id="TIGR01084">
    <property type="entry name" value="mutY"/>
    <property type="match status" value="1"/>
</dbReference>
<comment type="cofactor">
    <cofactor evidence="2">
        <name>[4Fe-4S] cluster</name>
        <dbReference type="ChEBI" id="CHEBI:49883"/>
    </cofactor>
</comment>
<dbReference type="InterPro" id="IPR004035">
    <property type="entry name" value="Endouclease-III_FeS-bd_BS"/>
</dbReference>
<evidence type="ECO:0000256" key="8">
    <source>
        <dbReference type="ARBA" id="ARBA00022723"/>
    </source>
</evidence>
<evidence type="ECO:0000256" key="3">
    <source>
        <dbReference type="ARBA" id="ARBA00002933"/>
    </source>
</evidence>
<evidence type="ECO:0000256" key="4">
    <source>
        <dbReference type="ARBA" id="ARBA00008343"/>
    </source>
</evidence>
<evidence type="ECO:0000256" key="7">
    <source>
        <dbReference type="ARBA" id="ARBA00022485"/>
    </source>
</evidence>
<evidence type="ECO:0000256" key="6">
    <source>
        <dbReference type="ARBA" id="ARBA00022023"/>
    </source>
</evidence>
<dbReference type="Gene3D" id="3.90.79.10">
    <property type="entry name" value="Nucleoside Triphosphate Pyrophosphohydrolase"/>
    <property type="match status" value="1"/>
</dbReference>
<evidence type="ECO:0000256" key="14">
    <source>
        <dbReference type="ARBA" id="ARBA00023295"/>
    </source>
</evidence>
<comment type="function">
    <text evidence="3">Adenine glycosylase active on G-A mispairs. MutY also corrects error-prone DNA synthesis past GO lesions which are due to the oxidatively damaged form of guanine: 7,8-dihydro-8-oxoguanine (8-oxo-dGTP).</text>
</comment>
<keyword evidence="14" id="KW-0326">Glycosidase</keyword>
<keyword evidence="17" id="KW-0255">Endonuclease</keyword>
<dbReference type="InterPro" id="IPR029119">
    <property type="entry name" value="MutY_C"/>
</dbReference>
<feature type="region of interest" description="Disordered" evidence="15">
    <location>
        <begin position="356"/>
        <end position="380"/>
    </location>
</feature>
<dbReference type="Gene3D" id="1.10.340.30">
    <property type="entry name" value="Hypothetical protein, domain 2"/>
    <property type="match status" value="1"/>
</dbReference>
<evidence type="ECO:0000256" key="12">
    <source>
        <dbReference type="ARBA" id="ARBA00023014"/>
    </source>
</evidence>
<evidence type="ECO:0000256" key="5">
    <source>
        <dbReference type="ARBA" id="ARBA00012045"/>
    </source>
</evidence>
<dbReference type="PANTHER" id="PTHR42944">
    <property type="entry name" value="ADENINE DNA GLYCOSYLASE"/>
    <property type="match status" value="1"/>
</dbReference>
<feature type="compositionally biased region" description="Basic and acidic residues" evidence="15">
    <location>
        <begin position="356"/>
        <end position="374"/>
    </location>
</feature>
<feature type="region of interest" description="Disordered" evidence="15">
    <location>
        <begin position="416"/>
        <end position="438"/>
    </location>
</feature>
<keyword evidence="17" id="KW-0540">Nuclease</keyword>
<comment type="similarity">
    <text evidence="4">Belongs to the Nth/MutY family.</text>
</comment>
<dbReference type="CDD" id="cd00056">
    <property type="entry name" value="ENDO3c"/>
    <property type="match status" value="1"/>
</dbReference>
<accession>A0ABQ4QBK8</accession>
<dbReference type="GO" id="GO:0004519">
    <property type="term" value="F:endonuclease activity"/>
    <property type="evidence" value="ECO:0007669"/>
    <property type="project" value="UniProtKB-KW"/>
</dbReference>
<evidence type="ECO:0000313" key="17">
    <source>
        <dbReference type="EMBL" id="GJD42615.1"/>
    </source>
</evidence>
<feature type="compositionally biased region" description="Basic residues" evidence="15">
    <location>
        <begin position="429"/>
        <end position="438"/>
    </location>
</feature>
<comment type="catalytic activity">
    <reaction evidence="1">
        <text>Hydrolyzes free adenine bases from 7,8-dihydro-8-oxoguanine:adenine mismatched double-stranded DNA, leaving an apurinic site.</text>
        <dbReference type="EC" id="3.2.2.31"/>
    </reaction>
</comment>
<dbReference type="SUPFAM" id="SSF55811">
    <property type="entry name" value="Nudix"/>
    <property type="match status" value="1"/>
</dbReference>
<reference evidence="17 18" key="1">
    <citation type="journal article" date="2021" name="Front. Microbiol.">
        <title>Comprehensive Comparative Genomics and Phenotyping of Methylobacterium Species.</title>
        <authorList>
            <person name="Alessa O."/>
            <person name="Ogura Y."/>
            <person name="Fujitani Y."/>
            <person name="Takami H."/>
            <person name="Hayashi T."/>
            <person name="Sahin N."/>
            <person name="Tani A."/>
        </authorList>
    </citation>
    <scope>NUCLEOTIDE SEQUENCE [LARGE SCALE GENOMIC DNA]</scope>
    <source>
        <strain evidence="17 18">DSM 23679</strain>
    </source>
</reference>
<dbReference type="InterPro" id="IPR011257">
    <property type="entry name" value="DNA_glycosylase"/>
</dbReference>
<dbReference type="CDD" id="cd03431">
    <property type="entry name" value="NUDIX_DNA_Glycosylase_C-MutY"/>
    <property type="match status" value="1"/>
</dbReference>
<dbReference type="InterPro" id="IPR044298">
    <property type="entry name" value="MIG/MutY"/>
</dbReference>
<evidence type="ECO:0000256" key="11">
    <source>
        <dbReference type="ARBA" id="ARBA00023004"/>
    </source>
</evidence>
<dbReference type="InterPro" id="IPR003265">
    <property type="entry name" value="HhH-GPD_domain"/>
</dbReference>
<dbReference type="SUPFAM" id="SSF48150">
    <property type="entry name" value="DNA-glycosylase"/>
    <property type="match status" value="1"/>
</dbReference>
<dbReference type="InterPro" id="IPR023170">
    <property type="entry name" value="HhH_base_excis_C"/>
</dbReference>
<evidence type="ECO:0000256" key="13">
    <source>
        <dbReference type="ARBA" id="ARBA00023204"/>
    </source>
</evidence>
<evidence type="ECO:0000256" key="1">
    <source>
        <dbReference type="ARBA" id="ARBA00000843"/>
    </source>
</evidence>
<keyword evidence="13" id="KW-0234">DNA repair</keyword>
<proteinExistence type="inferred from homology"/>
<dbReference type="PROSITE" id="PS01155">
    <property type="entry name" value="ENDONUCLEASE_III_2"/>
    <property type="match status" value="1"/>
</dbReference>
<evidence type="ECO:0000313" key="18">
    <source>
        <dbReference type="Proteomes" id="UP001055117"/>
    </source>
</evidence>
<feature type="domain" description="HhH-GPD" evidence="16">
    <location>
        <begin position="52"/>
        <end position="199"/>
    </location>
</feature>
<evidence type="ECO:0000256" key="9">
    <source>
        <dbReference type="ARBA" id="ARBA00022763"/>
    </source>
</evidence>
<keyword evidence="10" id="KW-0378">Hydrolase</keyword>
<dbReference type="PANTHER" id="PTHR42944:SF1">
    <property type="entry name" value="ADENINE DNA GLYCOSYLASE"/>
    <property type="match status" value="1"/>
</dbReference>
<keyword evidence="12" id="KW-0411">Iron-sulfur</keyword>
<dbReference type="InterPro" id="IPR004036">
    <property type="entry name" value="Endonuclease-III-like_CS2"/>
</dbReference>
<dbReference type="EC" id="3.2.2.31" evidence="5"/>
<dbReference type="InterPro" id="IPR000445">
    <property type="entry name" value="HhH_motif"/>
</dbReference>
<protein>
    <recommendedName>
        <fullName evidence="6">Adenine DNA glycosylase</fullName>
        <ecNumber evidence="5">3.2.2.31</ecNumber>
    </recommendedName>
</protein>
<comment type="caution">
    <text evidence="17">The sequence shown here is derived from an EMBL/GenBank/DDBJ whole genome shotgun (WGS) entry which is preliminary data.</text>
</comment>
<dbReference type="Pfam" id="PF00633">
    <property type="entry name" value="HHH"/>
    <property type="match status" value="1"/>
</dbReference>
<sequence>MPLCLPAMPASEPSPKAADLLVWYDRHRRVLPWRALPGERPDPYRVWLSEVMLQQTTIAAVKPYFATFLARFPDIEALAAAPEEAVMSAWAGLGYYSRARNLHACAKAVAAAGRFPDTLDGLRKLPGVGAYTAGAVAAIAFDRPEAAVDGNVERVMTRLFSIEAPLPGARPEIRRVTQALVPTERPGDFAQAVMDLGATICTPKRPACALCPWMAPCRARAAGNPETFPRKVKAVKGTLRRGAAFVVVRSGDEAVLLRTRPPEGLLGSMAEPPMSPWAPDYDPAGALLDAPLDARWKRLPGLVRHGFTHFPLELTVFLARVALSTQAPAGMRFTPRRDLDEEPLPGVMKKVLAHAFDPKPEPELKPRGRPKRDPPPMPMLAVWEAPETVADPPRFRPVPKPAPRVVAPAPAETDEMFEADAEVVPPVRKPARRAPRKR</sequence>
<dbReference type="EMBL" id="BPQG01000006">
    <property type="protein sequence ID" value="GJD42615.1"/>
    <property type="molecule type" value="Genomic_DNA"/>
</dbReference>
<evidence type="ECO:0000256" key="10">
    <source>
        <dbReference type="ARBA" id="ARBA00022801"/>
    </source>
</evidence>
<dbReference type="InterPro" id="IPR015797">
    <property type="entry name" value="NUDIX_hydrolase-like_dom_sf"/>
</dbReference>
<dbReference type="Gene3D" id="1.10.1670.10">
    <property type="entry name" value="Helix-hairpin-Helix base-excision DNA repair enzymes (C-terminal)"/>
    <property type="match status" value="1"/>
</dbReference>
<gene>
    <name evidence="17" type="primary">nth_1</name>
    <name evidence="17" type="ORF">AFCDBAGC_0453</name>
</gene>